<evidence type="ECO:0000313" key="4">
    <source>
        <dbReference type="EMBL" id="KAG8379730.1"/>
    </source>
</evidence>
<evidence type="ECO:0000313" key="5">
    <source>
        <dbReference type="Proteomes" id="UP000826271"/>
    </source>
</evidence>
<keyword evidence="1 2" id="KW-0732">Signal</keyword>
<dbReference type="SMART" id="SM00768">
    <property type="entry name" value="X8"/>
    <property type="match status" value="1"/>
</dbReference>
<dbReference type="GO" id="GO:0009506">
    <property type="term" value="C:plasmodesma"/>
    <property type="evidence" value="ECO:0007669"/>
    <property type="project" value="UniProtKB-ARBA"/>
</dbReference>
<name>A0AAV6XEI4_9LAMI</name>
<organism evidence="4 5">
    <name type="scientific">Buddleja alternifolia</name>
    <dbReference type="NCBI Taxonomy" id="168488"/>
    <lineage>
        <taxon>Eukaryota</taxon>
        <taxon>Viridiplantae</taxon>
        <taxon>Streptophyta</taxon>
        <taxon>Embryophyta</taxon>
        <taxon>Tracheophyta</taxon>
        <taxon>Spermatophyta</taxon>
        <taxon>Magnoliopsida</taxon>
        <taxon>eudicotyledons</taxon>
        <taxon>Gunneridae</taxon>
        <taxon>Pentapetalae</taxon>
        <taxon>asterids</taxon>
        <taxon>lamiids</taxon>
        <taxon>Lamiales</taxon>
        <taxon>Scrophulariaceae</taxon>
        <taxon>Buddlejeae</taxon>
        <taxon>Buddleja</taxon>
    </lineage>
</organism>
<keyword evidence="5" id="KW-1185">Reference proteome</keyword>
<evidence type="ECO:0000256" key="1">
    <source>
        <dbReference type="ARBA" id="ARBA00022729"/>
    </source>
</evidence>
<dbReference type="AlphaFoldDB" id="A0AAV6XEI4"/>
<sequence>MAKRFLSLFLVSCLLGVAVHAGNRSFKLSSEKDVKDWCVVQGSAPPDKMQGFLDYACGKVDCGPIKPGGACFDPDFLFIRTSFALDQLYRSTNFCNLDIGQITTQDPSFPGCQFP</sequence>
<dbReference type="InterPro" id="IPR012946">
    <property type="entry name" value="X8"/>
</dbReference>
<gene>
    <name evidence="4" type="ORF">BUALT_Bualt07G0119800</name>
</gene>
<dbReference type="Pfam" id="PF07983">
    <property type="entry name" value="X8"/>
    <property type="match status" value="1"/>
</dbReference>
<feature type="chain" id="PRO_5043731201" description="X8 domain-containing protein" evidence="2">
    <location>
        <begin position="22"/>
        <end position="115"/>
    </location>
</feature>
<dbReference type="Proteomes" id="UP000826271">
    <property type="component" value="Unassembled WGS sequence"/>
</dbReference>
<accession>A0AAV6XEI4</accession>
<evidence type="ECO:0000256" key="2">
    <source>
        <dbReference type="SAM" id="SignalP"/>
    </source>
</evidence>
<dbReference type="PANTHER" id="PTHR31044">
    <property type="entry name" value="BETA-1,3 GLUCANASE"/>
    <property type="match status" value="1"/>
</dbReference>
<dbReference type="EMBL" id="WHWC01000007">
    <property type="protein sequence ID" value="KAG8379730.1"/>
    <property type="molecule type" value="Genomic_DNA"/>
</dbReference>
<feature type="signal peptide" evidence="2">
    <location>
        <begin position="1"/>
        <end position="21"/>
    </location>
</feature>
<evidence type="ECO:0000259" key="3">
    <source>
        <dbReference type="SMART" id="SM00768"/>
    </source>
</evidence>
<comment type="caution">
    <text evidence="4">The sequence shown here is derived from an EMBL/GenBank/DDBJ whole genome shotgun (WGS) entry which is preliminary data.</text>
</comment>
<feature type="domain" description="X8" evidence="3">
    <location>
        <begin position="36"/>
        <end position="114"/>
    </location>
</feature>
<protein>
    <recommendedName>
        <fullName evidence="3">X8 domain-containing protein</fullName>
    </recommendedName>
</protein>
<dbReference type="PANTHER" id="PTHR31044:SF52">
    <property type="entry name" value="OS01G0631500 PROTEIN"/>
    <property type="match status" value="1"/>
</dbReference>
<reference evidence="4" key="1">
    <citation type="submission" date="2019-10" db="EMBL/GenBank/DDBJ databases">
        <authorList>
            <person name="Zhang R."/>
            <person name="Pan Y."/>
            <person name="Wang J."/>
            <person name="Ma R."/>
            <person name="Yu S."/>
        </authorList>
    </citation>
    <scope>NUCLEOTIDE SEQUENCE</scope>
    <source>
        <strain evidence="4">LA-IB0</strain>
        <tissue evidence="4">Leaf</tissue>
    </source>
</reference>
<dbReference type="InterPro" id="IPR044788">
    <property type="entry name" value="X8_dom_prot"/>
</dbReference>
<proteinExistence type="predicted"/>